<dbReference type="SMART" id="SM00656">
    <property type="entry name" value="Amb_all"/>
    <property type="match status" value="1"/>
</dbReference>
<evidence type="ECO:0000256" key="2">
    <source>
        <dbReference type="RuleBase" id="RU361173"/>
    </source>
</evidence>
<dbReference type="HOGENOM" id="CLU_021894_3_0_0"/>
<dbReference type="EMBL" id="AWVM01000012">
    <property type="protein sequence ID" value="ERK53971.1"/>
    <property type="molecule type" value="Genomic_DNA"/>
</dbReference>
<dbReference type="Pfam" id="PF00544">
    <property type="entry name" value="Pectate_lyase_4"/>
    <property type="match status" value="1"/>
</dbReference>
<proteinExistence type="inferred from homology"/>
<dbReference type="InterPro" id="IPR012334">
    <property type="entry name" value="Pectin_lyas_fold"/>
</dbReference>
<feature type="compositionally biased region" description="Polar residues" evidence="3">
    <location>
        <begin position="147"/>
        <end position="157"/>
    </location>
</feature>
<comment type="similarity">
    <text evidence="2">Belongs to the polysaccharide lyase 1 family.</text>
</comment>
<evidence type="ECO:0000256" key="1">
    <source>
        <dbReference type="ARBA" id="ARBA00023239"/>
    </source>
</evidence>
<dbReference type="GO" id="GO:0005576">
    <property type="term" value="C:extracellular region"/>
    <property type="evidence" value="ECO:0007669"/>
    <property type="project" value="UniProtKB-SubCell"/>
</dbReference>
<dbReference type="AlphaFoldDB" id="U2QC44"/>
<keyword evidence="2" id="KW-0964">Secreted</keyword>
<comment type="subcellular location">
    <subcellularLocation>
        <location evidence="2">Secreted</location>
    </subcellularLocation>
</comment>
<gene>
    <name evidence="5" type="ORF">HMPREF9015_00196</name>
</gene>
<reference evidence="5 6" key="1">
    <citation type="submission" date="2013-06" db="EMBL/GenBank/DDBJ databases">
        <authorList>
            <person name="Weinstock G."/>
            <person name="Sodergren E."/>
            <person name="Lobos E.A."/>
            <person name="Fulton L."/>
            <person name="Fulton R."/>
            <person name="Courtney L."/>
            <person name="Fronick C."/>
            <person name="O'Laughlin M."/>
            <person name="Godfrey J."/>
            <person name="Wilson R.M."/>
            <person name="Miner T."/>
            <person name="Farmer C."/>
            <person name="Delehaunty K."/>
            <person name="Cordes M."/>
            <person name="Minx P."/>
            <person name="Tomlinson C."/>
            <person name="Chen J."/>
            <person name="Wollam A."/>
            <person name="Pepin K.H."/>
            <person name="Bhonagiri V."/>
            <person name="Zhang X."/>
            <person name="Warren W."/>
            <person name="Mitreva M."/>
            <person name="Mardis E.R."/>
            <person name="Wilson R.K."/>
        </authorList>
    </citation>
    <scope>NUCLEOTIDE SEQUENCE [LARGE SCALE GENOMIC DNA]</scope>
    <source>
        <strain evidence="5 6">F0279</strain>
    </source>
</reference>
<dbReference type="Proteomes" id="UP000016626">
    <property type="component" value="Unassembled WGS sequence"/>
</dbReference>
<dbReference type="InterPro" id="IPR002022">
    <property type="entry name" value="Pec_lyase"/>
</dbReference>
<comment type="caution">
    <text evidence="5">The sequence shown here is derived from an EMBL/GenBank/DDBJ whole genome shotgun (WGS) entry which is preliminary data.</text>
</comment>
<evidence type="ECO:0000313" key="6">
    <source>
        <dbReference type="Proteomes" id="UP000016626"/>
    </source>
</evidence>
<keyword evidence="2" id="KW-0624">Polysaccharide degradation</keyword>
<dbReference type="SUPFAM" id="SSF51126">
    <property type="entry name" value="Pectin lyase-like"/>
    <property type="match status" value="1"/>
</dbReference>
<dbReference type="eggNOG" id="COG3866">
    <property type="taxonomic scope" value="Bacteria"/>
</dbReference>
<dbReference type="PATRIC" id="fig|888055.3.peg.191"/>
<protein>
    <submittedName>
        <fullName evidence="5">Putative pectate lyase</fullName>
    </submittedName>
</protein>
<name>U2QC44_LEPWF</name>
<organism evidence="5 6">
    <name type="scientific">Leptotrichia wadei (strain F0279)</name>
    <dbReference type="NCBI Taxonomy" id="888055"/>
    <lineage>
        <taxon>Bacteria</taxon>
        <taxon>Fusobacteriati</taxon>
        <taxon>Fusobacteriota</taxon>
        <taxon>Fusobacteriia</taxon>
        <taxon>Fusobacteriales</taxon>
        <taxon>Leptotrichiaceae</taxon>
        <taxon>Leptotrichia</taxon>
    </lineage>
</organism>
<dbReference type="PANTHER" id="PTHR31683:SF18">
    <property type="entry name" value="PECTATE LYASE 21-RELATED"/>
    <property type="match status" value="1"/>
</dbReference>
<feature type="compositionally biased region" description="Basic and acidic residues" evidence="3">
    <location>
        <begin position="137"/>
        <end position="146"/>
    </location>
</feature>
<dbReference type="PANTHER" id="PTHR31683">
    <property type="entry name" value="PECTATE LYASE 18-RELATED"/>
    <property type="match status" value="1"/>
</dbReference>
<dbReference type="InterPro" id="IPR011050">
    <property type="entry name" value="Pectin_lyase_fold/virulence"/>
</dbReference>
<evidence type="ECO:0000313" key="5">
    <source>
        <dbReference type="EMBL" id="ERK53971.1"/>
    </source>
</evidence>
<sequence length="427" mass="48502">MQREDTLVKCKGDEKMKKIILVISLMISLVLSSAEKTDFIREALAKNDGFASEGKGTTGGTQAVQKNIFKVTNKKEFVTALGNRKNTEPKILMIYGTIDFDTDDNGKSLKMEDYMAKGYDFQKYLETHASKSSAPKSLKEDQEAKRGQSQKNQSKNITVHVPANTSIIGIENAKLKGVDLVIDSDNVIIRNIMFESPYDYFPSWDPKDGKEGNWNSQYDSISIKGGTHIWIDHCHFQDGPETVEKYFGRKYEHRDGLVDITNQSDYITLSYNIFENHNKAILIGSSDSKVADEGKLNVTLHHNYFHNLVQRVPRVRFGKVHVYNNYYQSDNKNSEYSYSYSLGVGKNSKIYAENNVADIEGRDYKDFVKVFGGKELTTVNNIFNGQKIDKFDESLTKVDWTPTLYQKIDATNEVKDKVLNNAGVFKK</sequence>
<feature type="region of interest" description="Disordered" evidence="3">
    <location>
        <begin position="130"/>
        <end position="157"/>
    </location>
</feature>
<dbReference type="Gene3D" id="2.160.20.10">
    <property type="entry name" value="Single-stranded right-handed beta-helix, Pectin lyase-like"/>
    <property type="match status" value="1"/>
</dbReference>
<dbReference type="GO" id="GO:0030570">
    <property type="term" value="F:pectate lyase activity"/>
    <property type="evidence" value="ECO:0007669"/>
    <property type="project" value="InterPro"/>
</dbReference>
<feature type="domain" description="Pectate lyase" evidence="4">
    <location>
        <begin position="128"/>
        <end position="361"/>
    </location>
</feature>
<keyword evidence="2" id="KW-0119">Carbohydrate metabolism</keyword>
<dbReference type="InterPro" id="IPR045032">
    <property type="entry name" value="PEL"/>
</dbReference>
<dbReference type="GO" id="GO:0000272">
    <property type="term" value="P:polysaccharide catabolic process"/>
    <property type="evidence" value="ECO:0007669"/>
    <property type="project" value="UniProtKB-KW"/>
</dbReference>
<keyword evidence="1 2" id="KW-0456">Lyase</keyword>
<accession>U2QC44</accession>
<evidence type="ECO:0000256" key="3">
    <source>
        <dbReference type="SAM" id="MobiDB-lite"/>
    </source>
</evidence>
<evidence type="ECO:0000259" key="4">
    <source>
        <dbReference type="SMART" id="SM00656"/>
    </source>
</evidence>